<dbReference type="EMBL" id="BAABJK010000009">
    <property type="protein sequence ID" value="GAA4973871.1"/>
    <property type="molecule type" value="Genomic_DNA"/>
</dbReference>
<dbReference type="NCBIfam" id="TIGR04183">
    <property type="entry name" value="Por_Secre_tail"/>
    <property type="match status" value="1"/>
</dbReference>
<sequence length="281" mass="30490">MKKITFLNLLLSLCVLSSFGQTMVNDFEATVVTGVEPLFGAAATVVANPSISGLNTTDNCLQIGNTGTNWFSLVRINVNPDLAISGTETKFLSVLVYRTTTDMACRFNATADDDNGSNPGVISAINAHSGADAWEQIIIPVEFPRDSGTFSLGTLFTLIFHADIKGFSNAAAGPLDNAGGSLFVDELQILDSNPLLSTDDFTLENNISIYQNVSLTNFRIETKHNINITDVSLYDILGSKVNNISKIDTHEYDMSNLSSGLYIVKIRDDRGETFSKKLIKQ</sequence>
<evidence type="ECO:0000313" key="5">
    <source>
        <dbReference type="Proteomes" id="UP001501692"/>
    </source>
</evidence>
<proteinExistence type="predicted"/>
<dbReference type="Pfam" id="PF18962">
    <property type="entry name" value="Por_Secre_tail"/>
    <property type="match status" value="1"/>
</dbReference>
<evidence type="ECO:0000259" key="3">
    <source>
        <dbReference type="Pfam" id="PF18962"/>
    </source>
</evidence>
<keyword evidence="1 2" id="KW-0732">Signal</keyword>
<dbReference type="RefSeq" id="WP_345169371.1">
    <property type="nucleotide sequence ID" value="NZ_BAABJK010000009.1"/>
</dbReference>
<evidence type="ECO:0000313" key="4">
    <source>
        <dbReference type="EMBL" id="GAA4973871.1"/>
    </source>
</evidence>
<organism evidence="4 5">
    <name type="scientific">Algibacter aquimarinus</name>
    <dbReference type="NCBI Taxonomy" id="1136748"/>
    <lineage>
        <taxon>Bacteria</taxon>
        <taxon>Pseudomonadati</taxon>
        <taxon>Bacteroidota</taxon>
        <taxon>Flavobacteriia</taxon>
        <taxon>Flavobacteriales</taxon>
        <taxon>Flavobacteriaceae</taxon>
        <taxon>Algibacter</taxon>
    </lineage>
</organism>
<feature type="signal peptide" evidence="2">
    <location>
        <begin position="1"/>
        <end position="20"/>
    </location>
</feature>
<gene>
    <name evidence="4" type="ORF">GCM10023315_25430</name>
</gene>
<reference evidence="5" key="1">
    <citation type="journal article" date="2019" name="Int. J. Syst. Evol. Microbiol.">
        <title>The Global Catalogue of Microorganisms (GCM) 10K type strain sequencing project: providing services to taxonomists for standard genome sequencing and annotation.</title>
        <authorList>
            <consortium name="The Broad Institute Genomics Platform"/>
            <consortium name="The Broad Institute Genome Sequencing Center for Infectious Disease"/>
            <person name="Wu L."/>
            <person name="Ma J."/>
        </authorList>
    </citation>
    <scope>NUCLEOTIDE SEQUENCE [LARGE SCALE GENOMIC DNA]</scope>
    <source>
        <strain evidence="5">JCM 18287</strain>
    </source>
</reference>
<feature type="domain" description="Secretion system C-terminal sorting" evidence="3">
    <location>
        <begin position="217"/>
        <end position="279"/>
    </location>
</feature>
<name>A0ABP9HLP7_9FLAO</name>
<dbReference type="Proteomes" id="UP001501692">
    <property type="component" value="Unassembled WGS sequence"/>
</dbReference>
<keyword evidence="5" id="KW-1185">Reference proteome</keyword>
<evidence type="ECO:0000256" key="2">
    <source>
        <dbReference type="SAM" id="SignalP"/>
    </source>
</evidence>
<protein>
    <recommendedName>
        <fullName evidence="3">Secretion system C-terminal sorting domain-containing protein</fullName>
    </recommendedName>
</protein>
<feature type="chain" id="PRO_5045671342" description="Secretion system C-terminal sorting domain-containing protein" evidence="2">
    <location>
        <begin position="21"/>
        <end position="281"/>
    </location>
</feature>
<evidence type="ECO:0000256" key="1">
    <source>
        <dbReference type="ARBA" id="ARBA00022729"/>
    </source>
</evidence>
<comment type="caution">
    <text evidence="4">The sequence shown here is derived from an EMBL/GenBank/DDBJ whole genome shotgun (WGS) entry which is preliminary data.</text>
</comment>
<dbReference type="InterPro" id="IPR026444">
    <property type="entry name" value="Secre_tail"/>
</dbReference>
<accession>A0ABP9HLP7</accession>